<gene>
    <name evidence="1" type="ORF">UFOPK4000_00145</name>
</gene>
<dbReference type="AlphaFoldDB" id="A0A6J7MKV3"/>
<organism evidence="1">
    <name type="scientific">freshwater metagenome</name>
    <dbReference type="NCBI Taxonomy" id="449393"/>
    <lineage>
        <taxon>unclassified sequences</taxon>
        <taxon>metagenomes</taxon>
        <taxon>ecological metagenomes</taxon>
    </lineage>
</organism>
<reference evidence="1" key="1">
    <citation type="submission" date="2020-05" db="EMBL/GenBank/DDBJ databases">
        <authorList>
            <person name="Chiriac C."/>
            <person name="Salcher M."/>
            <person name="Ghai R."/>
            <person name="Kavagutti S V."/>
        </authorList>
    </citation>
    <scope>NUCLEOTIDE SEQUENCE</scope>
</reference>
<protein>
    <submittedName>
        <fullName evidence="1">Unannotated protein</fullName>
    </submittedName>
</protein>
<sequence length="221" mass="24935">MSGDARLVGKEIDGFCDGHIQHICDVLIFKCHVQRVTVITGAFAHLAGNVNIRKEMHFDLDRSVARARLATTSGNIETESTRLVTTNLRFGGCRKQLPNVVKYTCVCCSVRTRSSADWRLIHVDHFVQLAYTINSSVFAWCILGFINLLHQRREQDVPHQRALATARYTGNRHKAAKRYLRSDVLQVVFACTSNRQPVGPCRSTIFRYRNTSLTAEVLTGD</sequence>
<accession>A0A6J7MKV3</accession>
<proteinExistence type="predicted"/>
<evidence type="ECO:0000313" key="1">
    <source>
        <dbReference type="EMBL" id="CAB4981780.1"/>
    </source>
</evidence>
<name>A0A6J7MKV3_9ZZZZ</name>
<dbReference type="EMBL" id="CAFBOT010000012">
    <property type="protein sequence ID" value="CAB4981780.1"/>
    <property type="molecule type" value="Genomic_DNA"/>
</dbReference>